<dbReference type="OrthoDB" id="9785973at2"/>
<sequence length="281" mass="31290">MSTLSQTIHRPRPAIGELLRHWRALRGKSQLDLALDTGISQKHVSFVETGRSAPSRQMVIDLADALSVPLRERNEIMLAAGYAPHYAKGTPGELPVEIDRAIGRMLRQHQPFPALVLDRYWNVIRTNEAAPAFFGKFVDLQSRPTPRNLLHLVFDPQGLRPFIANFAETARGLLWRVRRECVGGIVDKATERLLAELAAYPGAPSLNDCDPEEQNRSLAVIPLKFQAAGKALPMFSMITTVGTPQTIATEEIRLESMFPADDAAENDYLEFMELSQPAQPD</sequence>
<protein>
    <submittedName>
        <fullName evidence="2">XRE family transcriptional regulator</fullName>
    </submittedName>
</protein>
<dbReference type="RefSeq" id="WP_126924006.1">
    <property type="nucleotide sequence ID" value="NZ_ML133695.1"/>
</dbReference>
<dbReference type="PANTHER" id="PTHR35010:SF4">
    <property type="entry name" value="BLL5781 PROTEIN"/>
    <property type="match status" value="1"/>
</dbReference>
<dbReference type="PANTHER" id="PTHR35010">
    <property type="entry name" value="BLL4672 PROTEIN-RELATED"/>
    <property type="match status" value="1"/>
</dbReference>
<dbReference type="GO" id="GO:0003677">
    <property type="term" value="F:DNA binding"/>
    <property type="evidence" value="ECO:0007669"/>
    <property type="project" value="InterPro"/>
</dbReference>
<dbReference type="PROSITE" id="PS50943">
    <property type="entry name" value="HTH_CROC1"/>
    <property type="match status" value="1"/>
</dbReference>
<dbReference type="Gene3D" id="1.10.260.40">
    <property type="entry name" value="lambda repressor-like DNA-binding domains"/>
    <property type="match status" value="1"/>
</dbReference>
<evidence type="ECO:0000259" key="1">
    <source>
        <dbReference type="PROSITE" id="PS50943"/>
    </source>
</evidence>
<proteinExistence type="predicted"/>
<dbReference type="SUPFAM" id="SSF47413">
    <property type="entry name" value="lambda repressor-like DNA-binding domains"/>
    <property type="match status" value="1"/>
</dbReference>
<reference evidence="3" key="1">
    <citation type="submission" date="2018-11" db="EMBL/GenBank/DDBJ databases">
        <title>Rhizobium chutanense sp. nov., isolated from root nodules of Phaseolus vulgaris in China.</title>
        <authorList>
            <person name="Huo Y."/>
        </authorList>
    </citation>
    <scope>NUCLEOTIDE SEQUENCE [LARGE SCALE GENOMIC DNA]</scope>
    <source>
        <strain evidence="3">CCBAU 65647</strain>
    </source>
</reference>
<feature type="domain" description="HTH cro/C1-type" evidence="1">
    <location>
        <begin position="19"/>
        <end position="73"/>
    </location>
</feature>
<dbReference type="AlphaFoldDB" id="A0A432PF44"/>
<dbReference type="EMBL" id="RJTH01000010">
    <property type="protein sequence ID" value="RUM22273.1"/>
    <property type="molecule type" value="Genomic_DNA"/>
</dbReference>
<dbReference type="SMART" id="SM00530">
    <property type="entry name" value="HTH_XRE"/>
    <property type="match status" value="1"/>
</dbReference>
<evidence type="ECO:0000313" key="3">
    <source>
        <dbReference type="Proteomes" id="UP000278823"/>
    </source>
</evidence>
<organism evidence="2 3">
    <name type="scientific">Rhizobium vallis</name>
    <dbReference type="NCBI Taxonomy" id="634290"/>
    <lineage>
        <taxon>Bacteria</taxon>
        <taxon>Pseudomonadati</taxon>
        <taxon>Pseudomonadota</taxon>
        <taxon>Alphaproteobacteria</taxon>
        <taxon>Hyphomicrobiales</taxon>
        <taxon>Rhizobiaceae</taxon>
        <taxon>Rhizobium/Agrobacterium group</taxon>
        <taxon>Rhizobium</taxon>
    </lineage>
</organism>
<name>A0A432PF44_9HYPH</name>
<evidence type="ECO:0000313" key="2">
    <source>
        <dbReference type="EMBL" id="RUM22273.1"/>
    </source>
</evidence>
<dbReference type="Proteomes" id="UP000278823">
    <property type="component" value="Unassembled WGS sequence"/>
</dbReference>
<dbReference type="InterPro" id="IPR001387">
    <property type="entry name" value="Cro/C1-type_HTH"/>
</dbReference>
<dbReference type="Pfam" id="PF01381">
    <property type="entry name" value="HTH_3"/>
    <property type="match status" value="1"/>
</dbReference>
<dbReference type="CDD" id="cd00093">
    <property type="entry name" value="HTH_XRE"/>
    <property type="match status" value="1"/>
</dbReference>
<dbReference type="InterPro" id="IPR041413">
    <property type="entry name" value="MLTR_LBD"/>
</dbReference>
<keyword evidence="3" id="KW-1185">Reference proteome</keyword>
<dbReference type="InterPro" id="IPR010982">
    <property type="entry name" value="Lambda_DNA-bd_dom_sf"/>
</dbReference>
<accession>A0A432PF44</accession>
<dbReference type="Pfam" id="PF17765">
    <property type="entry name" value="MLTR_LBD"/>
    <property type="match status" value="1"/>
</dbReference>
<dbReference type="Gene3D" id="3.30.450.180">
    <property type="match status" value="1"/>
</dbReference>
<gene>
    <name evidence="2" type="ORF">EFQ99_25670</name>
</gene>
<comment type="caution">
    <text evidence="2">The sequence shown here is derived from an EMBL/GenBank/DDBJ whole genome shotgun (WGS) entry which is preliminary data.</text>
</comment>